<dbReference type="Proteomes" id="UP000436088">
    <property type="component" value="Unassembled WGS sequence"/>
</dbReference>
<evidence type="ECO:0000256" key="1">
    <source>
        <dbReference type="SAM" id="MobiDB-lite"/>
    </source>
</evidence>
<keyword evidence="3" id="KW-1185">Reference proteome</keyword>
<accession>A0A6A3C9X0</accession>
<gene>
    <name evidence="2" type="ORF">F3Y22_tig00008673pilonHSYRG00006</name>
</gene>
<dbReference type="AlphaFoldDB" id="A0A6A3C9X0"/>
<organism evidence="2 3">
    <name type="scientific">Hibiscus syriacus</name>
    <name type="common">Rose of Sharon</name>
    <dbReference type="NCBI Taxonomy" id="106335"/>
    <lineage>
        <taxon>Eukaryota</taxon>
        <taxon>Viridiplantae</taxon>
        <taxon>Streptophyta</taxon>
        <taxon>Embryophyta</taxon>
        <taxon>Tracheophyta</taxon>
        <taxon>Spermatophyta</taxon>
        <taxon>Magnoliopsida</taxon>
        <taxon>eudicotyledons</taxon>
        <taxon>Gunneridae</taxon>
        <taxon>Pentapetalae</taxon>
        <taxon>rosids</taxon>
        <taxon>malvids</taxon>
        <taxon>Malvales</taxon>
        <taxon>Malvaceae</taxon>
        <taxon>Malvoideae</taxon>
        <taxon>Hibiscus</taxon>
    </lineage>
</organism>
<evidence type="ECO:0000313" key="3">
    <source>
        <dbReference type="Proteomes" id="UP000436088"/>
    </source>
</evidence>
<sequence>MARKKSTNKSKDPMEQNPPQDTQEHQKDSTFTQSSSSKSSMEDPSRKLQNLQSLQDKLLNEIEEKEQRIPLLYQYIEFIMATMNESESLELQHELLWVYMATQMRQMVVGTERVIEALDSRANELLDSLQNEREEFSLVYKQMDFARNEGSLRKEMITVMEVNERKLAEEIKKSLEERDAATTVLDMNKKELKDILKKIHDFLGDEATGESENCELQEDASVLWIVVNRLLVKLQNSLLETKSSSNDLREKMESTSIRHGRLLTLLNNTASLLYQSTDEKVRKEKEEAPIADKKPEEEVEQIATDLKIIKQAFKNEETVTQGLKLKAEAMEKTIVESHKKNSFLKFVSSSTIMAAVAFAYATK</sequence>
<protein>
    <submittedName>
        <fullName evidence="2">Uncharacterized protein</fullName>
    </submittedName>
</protein>
<evidence type="ECO:0000313" key="2">
    <source>
        <dbReference type="EMBL" id="KAE8725504.1"/>
    </source>
</evidence>
<reference evidence="2" key="1">
    <citation type="submission" date="2019-09" db="EMBL/GenBank/DDBJ databases">
        <title>Draft genome information of white flower Hibiscus syriacus.</title>
        <authorList>
            <person name="Kim Y.-M."/>
        </authorList>
    </citation>
    <scope>NUCLEOTIDE SEQUENCE [LARGE SCALE GENOMIC DNA]</scope>
    <source>
        <strain evidence="2">YM2019G1</strain>
    </source>
</reference>
<comment type="caution">
    <text evidence="2">The sequence shown here is derived from an EMBL/GenBank/DDBJ whole genome shotgun (WGS) entry which is preliminary data.</text>
</comment>
<dbReference type="OrthoDB" id="689590at2759"/>
<dbReference type="EMBL" id="VEPZ02000421">
    <property type="protein sequence ID" value="KAE8725504.1"/>
    <property type="molecule type" value="Genomic_DNA"/>
</dbReference>
<proteinExistence type="predicted"/>
<feature type="region of interest" description="Disordered" evidence="1">
    <location>
        <begin position="1"/>
        <end position="47"/>
    </location>
</feature>
<name>A0A6A3C9X0_HIBSY</name>